<protein>
    <submittedName>
        <fullName evidence="2">Uncharacterized protein</fullName>
    </submittedName>
</protein>
<dbReference type="RefSeq" id="XP_046004802.1">
    <property type="nucleotide sequence ID" value="XM_046157502.1"/>
</dbReference>
<evidence type="ECO:0000256" key="1">
    <source>
        <dbReference type="SAM" id="MobiDB-lite"/>
    </source>
</evidence>
<dbReference type="Proteomes" id="UP000756346">
    <property type="component" value="Unassembled WGS sequence"/>
</dbReference>
<dbReference type="AlphaFoldDB" id="A0A9P8XR01"/>
<evidence type="ECO:0000313" key="3">
    <source>
        <dbReference type="Proteomes" id="UP000756346"/>
    </source>
</evidence>
<dbReference type="EMBL" id="JAGTJQ010000014">
    <property type="protein sequence ID" value="KAH7012537.1"/>
    <property type="molecule type" value="Genomic_DNA"/>
</dbReference>
<keyword evidence="3" id="KW-1185">Reference proteome</keyword>
<reference evidence="2" key="1">
    <citation type="journal article" date="2021" name="Nat. Commun.">
        <title>Genetic determinants of endophytism in the Arabidopsis root mycobiome.</title>
        <authorList>
            <person name="Mesny F."/>
            <person name="Miyauchi S."/>
            <person name="Thiergart T."/>
            <person name="Pickel B."/>
            <person name="Atanasova L."/>
            <person name="Karlsson M."/>
            <person name="Huettel B."/>
            <person name="Barry K.W."/>
            <person name="Haridas S."/>
            <person name="Chen C."/>
            <person name="Bauer D."/>
            <person name="Andreopoulos W."/>
            <person name="Pangilinan J."/>
            <person name="LaButti K."/>
            <person name="Riley R."/>
            <person name="Lipzen A."/>
            <person name="Clum A."/>
            <person name="Drula E."/>
            <person name="Henrissat B."/>
            <person name="Kohler A."/>
            <person name="Grigoriev I.V."/>
            <person name="Martin F.M."/>
            <person name="Hacquard S."/>
        </authorList>
    </citation>
    <scope>NUCLEOTIDE SEQUENCE</scope>
    <source>
        <strain evidence="2">MPI-CAGE-CH-0230</strain>
    </source>
</reference>
<evidence type="ECO:0000313" key="2">
    <source>
        <dbReference type="EMBL" id="KAH7012537.1"/>
    </source>
</evidence>
<comment type="caution">
    <text evidence="2">The sequence shown here is derived from an EMBL/GenBank/DDBJ whole genome shotgun (WGS) entry which is preliminary data.</text>
</comment>
<proteinExistence type="predicted"/>
<accession>A0A9P8XR01</accession>
<sequence>MDPEQPDTDQWLWRRIGDWQRLACQIHRNRVRRKWDSYLCVYYAIDNEYGYDDIWYCGEYEHASDRDELVPVACRELVPVACRFEKMEQGAVKHLEGRDNEAGPLVELSGAYTCSDPRPARMARQISSNTPTQQELSQVQAPPDSLTRASQAFFHGFDFRATSDDGPTSPMVTSTQEGPSSRHEMSTDDEISTLQAFANSTIQQETKGHESFCHAINYRAYRSVTTSADRDIQTRILQRLSDPGSTPFEDDPREWLAQTSTTLRSCFIETEVATKKHMMTIHTFVQQLQHTKSLLRLCASICGPQSGVNEAYDQCIKAEGFARELNIAFQRRAYDLWGSLTLPD</sequence>
<gene>
    <name evidence="2" type="ORF">B0I36DRAFT_355933</name>
</gene>
<dbReference type="GeneID" id="70187048"/>
<feature type="compositionally biased region" description="Polar residues" evidence="1">
    <location>
        <begin position="170"/>
        <end position="179"/>
    </location>
</feature>
<organism evidence="2 3">
    <name type="scientific">Microdochium trichocladiopsis</name>
    <dbReference type="NCBI Taxonomy" id="1682393"/>
    <lineage>
        <taxon>Eukaryota</taxon>
        <taxon>Fungi</taxon>
        <taxon>Dikarya</taxon>
        <taxon>Ascomycota</taxon>
        <taxon>Pezizomycotina</taxon>
        <taxon>Sordariomycetes</taxon>
        <taxon>Xylariomycetidae</taxon>
        <taxon>Xylariales</taxon>
        <taxon>Microdochiaceae</taxon>
        <taxon>Microdochium</taxon>
    </lineage>
</organism>
<name>A0A9P8XR01_9PEZI</name>
<feature type="region of interest" description="Disordered" evidence="1">
    <location>
        <begin position="160"/>
        <end position="185"/>
    </location>
</feature>